<dbReference type="Proteomes" id="UP001601992">
    <property type="component" value="Unassembled WGS sequence"/>
</dbReference>
<proteinExistence type="inferred from homology"/>
<feature type="region of interest" description="Disordered" evidence="2">
    <location>
        <begin position="308"/>
        <end position="333"/>
    </location>
</feature>
<accession>A0ABW6RRR0</accession>
<dbReference type="InterPro" id="IPR038332">
    <property type="entry name" value="PPE_sf"/>
</dbReference>
<name>A0ABW6RRR0_9NOCA</name>
<dbReference type="EMBL" id="JBIAQY010000001">
    <property type="protein sequence ID" value="MFF3566692.1"/>
    <property type="molecule type" value="Genomic_DNA"/>
</dbReference>
<organism evidence="4 5">
    <name type="scientific">Nocardia jiangxiensis</name>
    <dbReference type="NCBI Taxonomy" id="282685"/>
    <lineage>
        <taxon>Bacteria</taxon>
        <taxon>Bacillati</taxon>
        <taxon>Actinomycetota</taxon>
        <taxon>Actinomycetes</taxon>
        <taxon>Mycobacteriales</taxon>
        <taxon>Nocardiaceae</taxon>
        <taxon>Nocardia</taxon>
    </lineage>
</organism>
<feature type="domain" description="PPE" evidence="3">
    <location>
        <begin position="14"/>
        <end position="176"/>
    </location>
</feature>
<sequence>MIEPPQPGFTGVVWEAREPDQLARDLDTGPGPLPMAEAGATWSRLATTFGAAAAEYEAIIVSLRGAWQSATSAGVHDRVSALRDWLAGAAQAAAANAAKAEEHAAANELARLTMPNMADIKAILEAQQMLQQIGISLGAPIQAIAAVTDTNSDMAKATASRVMRIYEAATEPLATPWVQDHPPVLSAGTALAAEQASAQAPKLPEPEGVPVLPPSFDPATFAIAPPVKTAYRAPSFVESATTAEEAAEVVPASATTGASQIPAGGVPGAVAPAAAAGSALQNDEHRAGIAVEGADAVGLDNGIVSAPAVLGGSSAAPQQAAKPVPDTAQPGAA</sequence>
<evidence type="ECO:0000313" key="4">
    <source>
        <dbReference type="EMBL" id="MFF3566692.1"/>
    </source>
</evidence>
<keyword evidence="5" id="KW-1185">Reference proteome</keyword>
<comment type="similarity">
    <text evidence="1">Belongs to the mycobacterial PPE family.</text>
</comment>
<dbReference type="SUPFAM" id="SSF140459">
    <property type="entry name" value="PE/PPE dimer-like"/>
    <property type="match status" value="1"/>
</dbReference>
<protein>
    <submittedName>
        <fullName evidence="4">PPE domain-containing protein</fullName>
    </submittedName>
</protein>
<reference evidence="4 5" key="1">
    <citation type="submission" date="2024-10" db="EMBL/GenBank/DDBJ databases">
        <title>The Natural Products Discovery Center: Release of the First 8490 Sequenced Strains for Exploring Actinobacteria Biosynthetic Diversity.</title>
        <authorList>
            <person name="Kalkreuter E."/>
            <person name="Kautsar S.A."/>
            <person name="Yang D."/>
            <person name="Bader C.D."/>
            <person name="Teijaro C.N."/>
            <person name="Fluegel L."/>
            <person name="Davis C.M."/>
            <person name="Simpson J.R."/>
            <person name="Lauterbach L."/>
            <person name="Steele A.D."/>
            <person name="Gui C."/>
            <person name="Meng S."/>
            <person name="Li G."/>
            <person name="Viehrig K."/>
            <person name="Ye F."/>
            <person name="Su P."/>
            <person name="Kiefer A.F."/>
            <person name="Nichols A."/>
            <person name="Cepeda A.J."/>
            <person name="Yan W."/>
            <person name="Fan B."/>
            <person name="Jiang Y."/>
            <person name="Adhikari A."/>
            <person name="Zheng C.-J."/>
            <person name="Schuster L."/>
            <person name="Cowan T.M."/>
            <person name="Smanski M.J."/>
            <person name="Chevrette M.G."/>
            <person name="De Carvalho L.P.S."/>
            <person name="Shen B."/>
        </authorList>
    </citation>
    <scope>NUCLEOTIDE SEQUENCE [LARGE SCALE GENOMIC DNA]</scope>
    <source>
        <strain evidence="4 5">NPDC002593</strain>
    </source>
</reference>
<gene>
    <name evidence="4" type="ORF">ACFYXQ_02805</name>
</gene>
<evidence type="ECO:0000259" key="3">
    <source>
        <dbReference type="Pfam" id="PF00823"/>
    </source>
</evidence>
<dbReference type="Pfam" id="PF00823">
    <property type="entry name" value="PPE"/>
    <property type="match status" value="1"/>
</dbReference>
<evidence type="ECO:0000256" key="1">
    <source>
        <dbReference type="ARBA" id="ARBA00010652"/>
    </source>
</evidence>
<evidence type="ECO:0000256" key="2">
    <source>
        <dbReference type="SAM" id="MobiDB-lite"/>
    </source>
</evidence>
<dbReference type="Gene3D" id="1.20.1260.20">
    <property type="entry name" value="PPE superfamily"/>
    <property type="match status" value="1"/>
</dbReference>
<comment type="caution">
    <text evidence="4">The sequence shown here is derived from an EMBL/GenBank/DDBJ whole genome shotgun (WGS) entry which is preliminary data.</text>
</comment>
<dbReference type="InterPro" id="IPR000030">
    <property type="entry name" value="PPE_dom"/>
</dbReference>
<dbReference type="RefSeq" id="WP_040818574.1">
    <property type="nucleotide sequence ID" value="NZ_JBIAQY010000001.1"/>
</dbReference>
<evidence type="ECO:0000313" key="5">
    <source>
        <dbReference type="Proteomes" id="UP001601992"/>
    </source>
</evidence>